<feature type="non-terminal residue" evidence="3">
    <location>
        <position position="1"/>
    </location>
</feature>
<keyword evidence="2" id="KW-0812">Transmembrane</keyword>
<name>A0A813L0M1_POLGL</name>
<organism evidence="3 4">
    <name type="scientific">Polarella glacialis</name>
    <name type="common">Dinoflagellate</name>
    <dbReference type="NCBI Taxonomy" id="89957"/>
    <lineage>
        <taxon>Eukaryota</taxon>
        <taxon>Sar</taxon>
        <taxon>Alveolata</taxon>
        <taxon>Dinophyceae</taxon>
        <taxon>Suessiales</taxon>
        <taxon>Suessiaceae</taxon>
        <taxon>Polarella</taxon>
    </lineage>
</organism>
<sequence>VTPTHSELCARQAALETTVLRAAEPSMKVQQLPTQKLDPIFGALSLSSATPAEWALQERDQHYHQDVDQEEDGEDGECRPGRQMARKLRPFAVISPSKSESRAGDDDGPGAGMLGWATSRYSSGAASFPSSRSSRSFPSPNNYNNNNGLVARTLAEAVVQTAEAELDSVSVSLPCPPPAPTRPAPRPSEMEAEIEQQEERQQHQQQQQQQIDRHSAPSAEAGLTCRVSTGQDLVVFRYTLLLFVLLIIVLGNILNCFWAAVSTCKRK</sequence>
<feature type="compositionally biased region" description="Low complexity" evidence="1">
    <location>
        <begin position="119"/>
        <end position="141"/>
    </location>
</feature>
<dbReference type="Proteomes" id="UP000626109">
    <property type="component" value="Unassembled WGS sequence"/>
</dbReference>
<feature type="compositionally biased region" description="Pro residues" evidence="1">
    <location>
        <begin position="174"/>
        <end position="186"/>
    </location>
</feature>
<reference evidence="3" key="1">
    <citation type="submission" date="2021-02" db="EMBL/GenBank/DDBJ databases">
        <authorList>
            <person name="Dougan E. K."/>
            <person name="Rhodes N."/>
            <person name="Thang M."/>
            <person name="Chan C."/>
        </authorList>
    </citation>
    <scope>NUCLEOTIDE SEQUENCE</scope>
</reference>
<evidence type="ECO:0000256" key="1">
    <source>
        <dbReference type="SAM" id="MobiDB-lite"/>
    </source>
</evidence>
<feature type="transmembrane region" description="Helical" evidence="2">
    <location>
        <begin position="235"/>
        <end position="261"/>
    </location>
</feature>
<feature type="region of interest" description="Disordered" evidence="1">
    <location>
        <begin position="169"/>
        <end position="217"/>
    </location>
</feature>
<keyword evidence="2" id="KW-1133">Transmembrane helix</keyword>
<keyword evidence="2" id="KW-0472">Membrane</keyword>
<evidence type="ECO:0000256" key="2">
    <source>
        <dbReference type="SAM" id="Phobius"/>
    </source>
</evidence>
<accession>A0A813L0M1</accession>
<dbReference type="EMBL" id="CAJNNW010033028">
    <property type="protein sequence ID" value="CAE8716749.1"/>
    <property type="molecule type" value="Genomic_DNA"/>
</dbReference>
<comment type="caution">
    <text evidence="3">The sequence shown here is derived from an EMBL/GenBank/DDBJ whole genome shotgun (WGS) entry which is preliminary data.</text>
</comment>
<feature type="region of interest" description="Disordered" evidence="1">
    <location>
        <begin position="62"/>
        <end position="141"/>
    </location>
</feature>
<dbReference type="AlphaFoldDB" id="A0A813L0M1"/>
<evidence type="ECO:0000313" key="3">
    <source>
        <dbReference type="EMBL" id="CAE8716749.1"/>
    </source>
</evidence>
<gene>
    <name evidence="3" type="ORF">PGLA2088_LOCUS39204</name>
</gene>
<evidence type="ECO:0000313" key="4">
    <source>
        <dbReference type="Proteomes" id="UP000626109"/>
    </source>
</evidence>
<protein>
    <submittedName>
        <fullName evidence="3">Uncharacterized protein</fullName>
    </submittedName>
</protein>
<proteinExistence type="predicted"/>